<accession>A0A4V1ZAR7</accession>
<keyword evidence="2" id="KW-0732">Signal</keyword>
<dbReference type="EMBL" id="SEWE01000018">
    <property type="protein sequence ID" value="RYU79554.1"/>
    <property type="molecule type" value="Genomic_DNA"/>
</dbReference>
<evidence type="ECO:0000256" key="2">
    <source>
        <dbReference type="SAM" id="SignalP"/>
    </source>
</evidence>
<dbReference type="AlphaFoldDB" id="A0A4V1ZAR7"/>
<proteinExistence type="predicted"/>
<comment type="caution">
    <text evidence="3">The sequence shown here is derived from an EMBL/GenBank/DDBJ whole genome shotgun (WGS) entry which is preliminary data.</text>
</comment>
<feature type="signal peptide" evidence="2">
    <location>
        <begin position="1"/>
        <end position="17"/>
    </location>
</feature>
<dbReference type="OrthoDB" id="875915at2"/>
<organism evidence="3 4">
    <name type="scientific">Hymenobacter persicinus</name>
    <dbReference type="NCBI Taxonomy" id="2025506"/>
    <lineage>
        <taxon>Bacteria</taxon>
        <taxon>Pseudomonadati</taxon>
        <taxon>Bacteroidota</taxon>
        <taxon>Cytophagia</taxon>
        <taxon>Cytophagales</taxon>
        <taxon>Hymenobacteraceae</taxon>
        <taxon>Hymenobacter</taxon>
    </lineage>
</organism>
<evidence type="ECO:0000313" key="4">
    <source>
        <dbReference type="Proteomes" id="UP000294155"/>
    </source>
</evidence>
<keyword evidence="4" id="KW-1185">Reference proteome</keyword>
<name>A0A4V1ZAR7_9BACT</name>
<feature type="compositionally biased region" description="Low complexity" evidence="1">
    <location>
        <begin position="93"/>
        <end position="114"/>
    </location>
</feature>
<dbReference type="RefSeq" id="WP_129921065.1">
    <property type="nucleotide sequence ID" value="NZ_SEWE01000018.1"/>
</dbReference>
<protein>
    <submittedName>
        <fullName evidence="3">Uncharacterized protein</fullName>
    </submittedName>
</protein>
<feature type="region of interest" description="Disordered" evidence="1">
    <location>
        <begin position="93"/>
        <end position="118"/>
    </location>
</feature>
<evidence type="ECO:0000313" key="3">
    <source>
        <dbReference type="EMBL" id="RYU79554.1"/>
    </source>
</evidence>
<feature type="chain" id="PRO_5020307493" evidence="2">
    <location>
        <begin position="18"/>
        <end position="323"/>
    </location>
</feature>
<gene>
    <name evidence="3" type="ORF">EWM57_10330</name>
</gene>
<dbReference type="Proteomes" id="UP000294155">
    <property type="component" value="Unassembled WGS sequence"/>
</dbReference>
<sequence length="323" mass="36027">MKHSLLLFLLLPLHAFAQYRPTYTGPTMQQNQQSRQDFNRMVNQRTQDFQMRQMQRYRSGQGSPQLLREMQQQAQAHQLELEKNANEKLAQLAQQQQLKRQEHPAANPQQAAAQQKEDSRQLTLLAVRNYREVFLPGQMTTVLQAEKLAPEGQQQLHNLNAKLADKSWWKKQDAAQLASALTAYSDTLTSLTTSLLGFNLASPPAVPAPFSVSALETQLATHVFDQKAATQLLQDAALTEKLVAGDQLIKAVNDFSSLSAAAAAGGELQRNPKKVQEDVLASLHVVGKGMDRYNARVRAQNNVFDAEKALLKSTSAYVAKNRK</sequence>
<reference evidence="3 4" key="1">
    <citation type="submission" date="2019-02" db="EMBL/GenBank/DDBJ databases">
        <title>Bacterial novel species isolated from soil.</title>
        <authorList>
            <person name="Jung H.-Y."/>
        </authorList>
    </citation>
    <scope>NUCLEOTIDE SEQUENCE [LARGE SCALE GENOMIC DNA]</scope>
    <source>
        <strain evidence="3 4">1-3-3-3</strain>
    </source>
</reference>
<evidence type="ECO:0000256" key="1">
    <source>
        <dbReference type="SAM" id="MobiDB-lite"/>
    </source>
</evidence>